<proteinExistence type="predicted"/>
<keyword evidence="1" id="KW-0175">Coiled coil</keyword>
<dbReference type="EMBL" id="AP024563">
    <property type="protein sequence ID" value="BCU08105.1"/>
    <property type="molecule type" value="Genomic_DNA"/>
</dbReference>
<feature type="coiled-coil region" evidence="1">
    <location>
        <begin position="385"/>
        <end position="419"/>
    </location>
</feature>
<reference evidence="3 4" key="1">
    <citation type="submission" date="2021-04" db="EMBL/GenBank/DDBJ databases">
        <title>Complete genome sequencing of Allochromatium tepidum strain NZ.</title>
        <authorList>
            <person name="Tsukatani Y."/>
            <person name="Mori H."/>
        </authorList>
    </citation>
    <scope>NUCLEOTIDE SEQUENCE [LARGE SCALE GENOMIC DNA]</scope>
    <source>
        <strain evidence="3 4">NZ</strain>
    </source>
</reference>
<dbReference type="Proteomes" id="UP000680679">
    <property type="component" value="Chromosome"/>
</dbReference>
<accession>A0ABN6GI81</accession>
<feature type="coiled-coil region" evidence="1">
    <location>
        <begin position="182"/>
        <end position="240"/>
    </location>
</feature>
<sequence length="1173" mass="130980">MKLLELHLLAYGPFTDRRLDLSAGQEGLHLILGLNEAGKSSALRALKALLYGVPERTQDSFVHGHSELRVGGRLREASGRELHVYRRKGRRNTLLDADNRVLPDEALNDLLHGVDAALFERLFGLDHDALVSGGESLLAEHGREAEALFGSALGRARIQAVLGALDREAAELFAPRAHKPVINSHLSRLNDLQRQLREASLSARHWDDARQERDRLQAELAGIEAQLATATARRHTLERLRRTLPGLARRARLREQLEALADAPQLPDDFGARCDSADHQRRLLREQQRTARARLAELTTKADAEPLSDALLAQGEAIDTLRERLGSHRKAAQDRPNLVAMANAQRELATRRLAAIRPELTLEDVESLRPLLDRRRQATELGGHREAVEKAVATASANLADTEQALAEARAALSEIAADPLDLEGLERAVQAARRAGDPDRTIADTEARLRLHAERCARELAALGLWTGDLAGLQGAPLPGEATLRRYAAEALSLDEEQRRLTEARVGSAAECRRLEQSLRTLQLAGAVPSEADLEQARDHRERGWQLLRGQWLEGRDVRAEAADYASGTPLPEAFESAMTQADALADRLRRESRRVHDQARDQAALETQTRARADLDAALEALNRRRQALEADWQALWRPCGIQPRSAGEMLDWLNRAQRLQERATAEDELRQTLETQRAERTRHLQALADRLDALASPVRPTTRPETLAPRLDQAEACLREGRRVQEQRRALSEKVATLQQQRQRLERALERARADRTAWQTGWATLTTDLGLPSTATPADVSDHLDAIAAILTCMDEVRRLEARIQGIDRDARQFAADTQARLESLAPDLLTAPVEISVPQLHQRLIRQREALSRRNALRTQADQTHIELGETEAALQATEETLAELCRLAGCTDPEALPAALERSRTYARLTEELRRVEDELIAGGDGLDLAALEQEAQGVETEAVVHEHLRLGRLIEQELQPRHTEALERRIHAERDFSAMTGADSAALLAEEAERTRAGLRSHTEHYVRLRLAARLLREAIEQFRRQNRDPILARAGAYFARLTGARFAAVESDFDDADQPILVGVRTNGERVRVAAMSTGTRDQLYLALRLAHLDRHLDSSPPLPFIVDDILIQFDDERARATLDVLADLSVRTQVILFTHHHRVVEQAQGLKEADRRVFVHTLNQ</sequence>
<evidence type="ECO:0000313" key="4">
    <source>
        <dbReference type="Proteomes" id="UP000680679"/>
    </source>
</evidence>
<feature type="coiled-coil region" evidence="1">
    <location>
        <begin position="873"/>
        <end position="925"/>
    </location>
</feature>
<gene>
    <name evidence="3" type="ORF">Atep_27820</name>
</gene>
<dbReference type="InterPro" id="IPR027417">
    <property type="entry name" value="P-loop_NTPase"/>
</dbReference>
<dbReference type="PANTHER" id="PTHR41259:SF1">
    <property type="entry name" value="DOUBLE-STRAND BREAK REPAIR RAD50 ATPASE, PUTATIVE-RELATED"/>
    <property type="match status" value="1"/>
</dbReference>
<organism evidence="3 4">
    <name type="scientific">Allochromatium tepidum</name>
    <dbReference type="NCBI Taxonomy" id="553982"/>
    <lineage>
        <taxon>Bacteria</taxon>
        <taxon>Pseudomonadati</taxon>
        <taxon>Pseudomonadota</taxon>
        <taxon>Gammaproteobacteria</taxon>
        <taxon>Chromatiales</taxon>
        <taxon>Chromatiaceae</taxon>
        <taxon>Allochromatium</taxon>
    </lineage>
</organism>
<evidence type="ECO:0000313" key="3">
    <source>
        <dbReference type="EMBL" id="BCU08105.1"/>
    </source>
</evidence>
<evidence type="ECO:0000256" key="1">
    <source>
        <dbReference type="SAM" id="Coils"/>
    </source>
</evidence>
<dbReference type="Pfam" id="PF13514">
    <property type="entry name" value="AAA_27"/>
    <property type="match status" value="1"/>
</dbReference>
<feature type="domain" description="YhaN AAA" evidence="2">
    <location>
        <begin position="1"/>
        <end position="206"/>
    </location>
</feature>
<name>A0ABN6GI81_9GAMM</name>
<evidence type="ECO:0000259" key="2">
    <source>
        <dbReference type="Pfam" id="PF13514"/>
    </source>
</evidence>
<feature type="coiled-coil region" evidence="1">
    <location>
        <begin position="724"/>
        <end position="761"/>
    </location>
</feature>
<dbReference type="SUPFAM" id="SSF52540">
    <property type="entry name" value="P-loop containing nucleoside triphosphate hydrolases"/>
    <property type="match status" value="1"/>
</dbReference>
<protein>
    <recommendedName>
        <fullName evidence="2">YhaN AAA domain-containing protein</fullName>
    </recommendedName>
</protein>
<dbReference type="InterPro" id="IPR038734">
    <property type="entry name" value="YhaN_AAA"/>
</dbReference>
<dbReference type="Gene3D" id="3.40.50.300">
    <property type="entry name" value="P-loop containing nucleotide triphosphate hydrolases"/>
    <property type="match status" value="2"/>
</dbReference>
<keyword evidence="4" id="KW-1185">Reference proteome</keyword>
<dbReference type="PANTHER" id="PTHR41259">
    <property type="entry name" value="DOUBLE-STRAND BREAK REPAIR RAD50 ATPASE, PUTATIVE-RELATED"/>
    <property type="match status" value="1"/>
</dbReference>
<dbReference type="RefSeq" id="WP_213379130.1">
    <property type="nucleotide sequence ID" value="NZ_AP024563.1"/>
</dbReference>
<feature type="coiled-coil region" evidence="1">
    <location>
        <begin position="607"/>
        <end position="634"/>
    </location>
</feature>